<dbReference type="PANTHER" id="PTHR42760:SF40">
    <property type="entry name" value="3-OXOACYL-[ACYL-CARRIER-PROTEIN] REDUCTASE, CHLOROPLASTIC"/>
    <property type="match status" value="1"/>
</dbReference>
<reference evidence="2" key="1">
    <citation type="submission" date="2022-06" db="EMBL/GenBank/DDBJ databases">
        <title>Sphingomonas sp. nov. isolated from rhizosphere soil of tomato.</title>
        <authorList>
            <person name="Dong H."/>
            <person name="Gao R."/>
        </authorList>
    </citation>
    <scope>NUCLEOTIDE SEQUENCE</scope>
    <source>
        <strain evidence="2">MMSM24</strain>
    </source>
</reference>
<dbReference type="SUPFAM" id="SSF51735">
    <property type="entry name" value="NAD(P)-binding Rossmann-fold domains"/>
    <property type="match status" value="1"/>
</dbReference>
<dbReference type="Gene3D" id="3.40.50.720">
    <property type="entry name" value="NAD(P)-binding Rossmann-like Domain"/>
    <property type="match status" value="1"/>
</dbReference>
<dbReference type="PRINTS" id="PR00080">
    <property type="entry name" value="SDRFAMILY"/>
</dbReference>
<dbReference type="Proteomes" id="UP001165565">
    <property type="component" value="Unassembled WGS sequence"/>
</dbReference>
<accession>A0AA42CW27</accession>
<dbReference type="InterPro" id="IPR036291">
    <property type="entry name" value="NAD(P)-bd_dom_sf"/>
</dbReference>
<dbReference type="GO" id="GO:0030497">
    <property type="term" value="P:fatty acid elongation"/>
    <property type="evidence" value="ECO:0007669"/>
    <property type="project" value="TreeGrafter"/>
</dbReference>
<keyword evidence="3" id="KW-1185">Reference proteome</keyword>
<dbReference type="NCBIfam" id="NF009466">
    <property type="entry name" value="PRK12826.1-2"/>
    <property type="match status" value="1"/>
</dbReference>
<proteinExistence type="inferred from homology"/>
<evidence type="ECO:0000313" key="2">
    <source>
        <dbReference type="EMBL" id="MCW6537336.1"/>
    </source>
</evidence>
<dbReference type="GO" id="GO:0016616">
    <property type="term" value="F:oxidoreductase activity, acting on the CH-OH group of donors, NAD or NADP as acceptor"/>
    <property type="evidence" value="ECO:0007669"/>
    <property type="project" value="TreeGrafter"/>
</dbReference>
<dbReference type="AlphaFoldDB" id="A0AA42CW27"/>
<organism evidence="2 3">
    <name type="scientific">Sphingomonas lycopersici</name>
    <dbReference type="NCBI Taxonomy" id="2951807"/>
    <lineage>
        <taxon>Bacteria</taxon>
        <taxon>Pseudomonadati</taxon>
        <taxon>Pseudomonadota</taxon>
        <taxon>Alphaproteobacteria</taxon>
        <taxon>Sphingomonadales</taxon>
        <taxon>Sphingomonadaceae</taxon>
        <taxon>Sphingomonas</taxon>
    </lineage>
</organism>
<comment type="caution">
    <text evidence="2">The sequence shown here is derived from an EMBL/GenBank/DDBJ whole genome shotgun (WGS) entry which is preliminary data.</text>
</comment>
<dbReference type="InterPro" id="IPR002347">
    <property type="entry name" value="SDR_fam"/>
</dbReference>
<protein>
    <submittedName>
        <fullName evidence="2">SDR family oxidoreductase</fullName>
    </submittedName>
</protein>
<dbReference type="PANTHER" id="PTHR42760">
    <property type="entry name" value="SHORT-CHAIN DEHYDROGENASES/REDUCTASES FAMILY MEMBER"/>
    <property type="match status" value="1"/>
</dbReference>
<evidence type="ECO:0000313" key="3">
    <source>
        <dbReference type="Proteomes" id="UP001165565"/>
    </source>
</evidence>
<dbReference type="EMBL" id="JANFAV010000021">
    <property type="protein sequence ID" value="MCW6537336.1"/>
    <property type="molecule type" value="Genomic_DNA"/>
</dbReference>
<comment type="similarity">
    <text evidence="1">Belongs to the short-chain dehydrogenases/reductases (SDR) family.</text>
</comment>
<dbReference type="FunFam" id="3.40.50.720:FF:000084">
    <property type="entry name" value="Short-chain dehydrogenase reductase"/>
    <property type="match status" value="1"/>
</dbReference>
<name>A0AA42CW27_9SPHN</name>
<dbReference type="RefSeq" id="WP_265271328.1">
    <property type="nucleotide sequence ID" value="NZ_JANFAV010000021.1"/>
</dbReference>
<evidence type="ECO:0000256" key="1">
    <source>
        <dbReference type="ARBA" id="ARBA00006484"/>
    </source>
</evidence>
<sequence length="260" mass="26941">MSGLDTRVILVTGGGNGLGRAHCRHLASLGARVIVADRDVPAAEAVADEINAAGHVARAVALDVADERSVTSAFAEAVAHFGEIDVLVNNAGGVFAPLTTAEHIALDDWNRVMAINLTGPWLCARAVIPAMKRRGAGRIINISSTSFSQGLPVELVPYITSKGGVVGLTRALARELGPHGITVNAVAPGYVPKRAEQVHAGSTLGMDKREAIKQMVLGQQTIPRSGEPEDIVGAVAFLASDASGFMTGQVMNVDGGWALV</sequence>
<gene>
    <name evidence="2" type="ORF">NEE01_21365</name>
</gene>
<dbReference type="PRINTS" id="PR00081">
    <property type="entry name" value="GDHRDH"/>
</dbReference>
<dbReference type="Pfam" id="PF13561">
    <property type="entry name" value="adh_short_C2"/>
    <property type="match status" value="1"/>
</dbReference>